<protein>
    <submittedName>
        <fullName evidence="2">Uncharacterized protein</fullName>
    </submittedName>
</protein>
<dbReference type="AlphaFoldDB" id="A0A0F9I5V8"/>
<keyword evidence="1" id="KW-0812">Transmembrane</keyword>
<comment type="caution">
    <text evidence="2">The sequence shown here is derived from an EMBL/GenBank/DDBJ whole genome shotgun (WGS) entry which is preliminary data.</text>
</comment>
<reference evidence="2" key="1">
    <citation type="journal article" date="2015" name="Nature">
        <title>Complex archaea that bridge the gap between prokaryotes and eukaryotes.</title>
        <authorList>
            <person name="Spang A."/>
            <person name="Saw J.H."/>
            <person name="Jorgensen S.L."/>
            <person name="Zaremba-Niedzwiedzka K."/>
            <person name="Martijn J."/>
            <person name="Lind A.E."/>
            <person name="van Eijk R."/>
            <person name="Schleper C."/>
            <person name="Guy L."/>
            <person name="Ettema T.J."/>
        </authorList>
    </citation>
    <scope>NUCLEOTIDE SEQUENCE</scope>
</reference>
<evidence type="ECO:0000313" key="2">
    <source>
        <dbReference type="EMBL" id="KKL89210.1"/>
    </source>
</evidence>
<dbReference type="EMBL" id="LAZR01020349">
    <property type="protein sequence ID" value="KKL89210.1"/>
    <property type="molecule type" value="Genomic_DNA"/>
</dbReference>
<keyword evidence="1" id="KW-1133">Transmembrane helix</keyword>
<organism evidence="2">
    <name type="scientific">marine sediment metagenome</name>
    <dbReference type="NCBI Taxonomy" id="412755"/>
    <lineage>
        <taxon>unclassified sequences</taxon>
        <taxon>metagenomes</taxon>
        <taxon>ecological metagenomes</taxon>
    </lineage>
</organism>
<proteinExistence type="predicted"/>
<keyword evidence="1" id="KW-0472">Membrane</keyword>
<gene>
    <name evidence="2" type="ORF">LCGC14_1916940</name>
</gene>
<evidence type="ECO:0000256" key="1">
    <source>
        <dbReference type="SAM" id="Phobius"/>
    </source>
</evidence>
<accession>A0A0F9I5V8</accession>
<feature type="transmembrane region" description="Helical" evidence="1">
    <location>
        <begin position="51"/>
        <end position="74"/>
    </location>
</feature>
<name>A0A0F9I5V8_9ZZZZ</name>
<sequence length="84" mass="8959">MPAKSLSISQILKYSLCGIALAVGALIWVAAAGWLGFWVASMFTDDLMVRVYSVIPSIFILVGGPILGLSCFAPEKMKGKPNAR</sequence>
<feature type="transmembrane region" description="Helical" evidence="1">
    <location>
        <begin position="12"/>
        <end position="39"/>
    </location>
</feature>